<dbReference type="PROSITE" id="PS50297">
    <property type="entry name" value="ANK_REP_REGION"/>
    <property type="match status" value="4"/>
</dbReference>
<protein>
    <recommendedName>
        <fullName evidence="6">BTB domain-containing protein</fullName>
    </recommendedName>
</protein>
<dbReference type="SMART" id="SM00248">
    <property type="entry name" value="ANK"/>
    <property type="match status" value="5"/>
</dbReference>
<proteinExistence type="predicted"/>
<gene>
    <name evidence="5" type="ORF">CAUS1442_LOCUS8953</name>
</gene>
<dbReference type="EMBL" id="HBEF01014296">
    <property type="protein sequence ID" value="CAD8336825.1"/>
    <property type="molecule type" value="Transcribed_RNA"/>
</dbReference>
<dbReference type="PANTHER" id="PTHR24173">
    <property type="entry name" value="ANKYRIN REPEAT CONTAINING"/>
    <property type="match status" value="1"/>
</dbReference>
<evidence type="ECO:0000256" key="2">
    <source>
        <dbReference type="ARBA" id="ARBA00023043"/>
    </source>
</evidence>
<dbReference type="SUPFAM" id="SSF54695">
    <property type="entry name" value="POZ domain"/>
    <property type="match status" value="1"/>
</dbReference>
<feature type="repeat" description="ANK" evidence="3">
    <location>
        <begin position="40"/>
        <end position="73"/>
    </location>
</feature>
<dbReference type="CDD" id="cd14733">
    <property type="entry name" value="BACK"/>
    <property type="match status" value="1"/>
</dbReference>
<feature type="repeat" description="ANK" evidence="3">
    <location>
        <begin position="108"/>
        <end position="141"/>
    </location>
</feature>
<feature type="region of interest" description="Disordered" evidence="4">
    <location>
        <begin position="299"/>
        <end position="319"/>
    </location>
</feature>
<dbReference type="PROSITE" id="PS50088">
    <property type="entry name" value="ANK_REPEAT"/>
    <property type="match status" value="4"/>
</dbReference>
<dbReference type="PANTHER" id="PTHR24173:SF74">
    <property type="entry name" value="ANKYRIN REPEAT DOMAIN-CONTAINING PROTEIN 16"/>
    <property type="match status" value="1"/>
</dbReference>
<keyword evidence="2 3" id="KW-0040">ANK repeat</keyword>
<evidence type="ECO:0008006" key="6">
    <source>
        <dbReference type="Google" id="ProtNLM"/>
    </source>
</evidence>
<dbReference type="Gene3D" id="1.25.40.20">
    <property type="entry name" value="Ankyrin repeat-containing domain"/>
    <property type="match status" value="2"/>
</dbReference>
<feature type="repeat" description="ANK" evidence="3">
    <location>
        <begin position="142"/>
        <end position="167"/>
    </location>
</feature>
<dbReference type="Gene3D" id="1.25.40.420">
    <property type="match status" value="1"/>
</dbReference>
<dbReference type="InterPro" id="IPR002110">
    <property type="entry name" value="Ankyrin_rpt"/>
</dbReference>
<feature type="region of interest" description="Disordered" evidence="4">
    <location>
        <begin position="206"/>
        <end position="241"/>
    </location>
</feature>
<dbReference type="Pfam" id="PF13857">
    <property type="entry name" value="Ank_5"/>
    <property type="match status" value="1"/>
</dbReference>
<name>A0A7R9WVJ9_9STRA</name>
<sequence length="449" mass="49429">MHRTTVDELDKSLAGGDLGDFIKLIWHNLEIDVLSVDHNDGKTALHLACGYGNLDIVKYTVKTRGADINVKDDSGKTALHLACVSGNLHIVQCLVEARGANIKLKDNNGATALHLACADGKLDIVKYLVESHNADINLRDKYNGTPLHDACENGHLRVVQYLVESSAANYAIQNVWNATAVDVAKANNHTNIIEFFANYSLHLYSQPQQHHHQKHKQSTISEAAEAHHQQKPGSITKLDADDSVRVDQDRLDSFRKEAMGDVSFLCGEGDEQQEIKANSGILLTTVPAIKQLISFAEQGRDQPRIETGSSPSSSPGITDNDSIAIRLPTFHPKYVRFVLKCIYAGGVSFKDDDFGGGGTAGLEDLQQVILVADEFGFWRLKLVIEAELIRSHLTEETMVDMLLFAHDHECVMLKDAAMKMAAENSSSLFTHPQFSKLVDKSVLMGEIHD</sequence>
<dbReference type="InterPro" id="IPR011333">
    <property type="entry name" value="SKP1/BTB/POZ_sf"/>
</dbReference>
<dbReference type="Gene3D" id="3.30.710.10">
    <property type="entry name" value="Potassium Channel Kv1.1, Chain A"/>
    <property type="match status" value="1"/>
</dbReference>
<accession>A0A7R9WVJ9</accession>
<organism evidence="5">
    <name type="scientific">Craspedostauros australis</name>
    <dbReference type="NCBI Taxonomy" id="1486917"/>
    <lineage>
        <taxon>Eukaryota</taxon>
        <taxon>Sar</taxon>
        <taxon>Stramenopiles</taxon>
        <taxon>Ochrophyta</taxon>
        <taxon>Bacillariophyta</taxon>
        <taxon>Bacillariophyceae</taxon>
        <taxon>Bacillariophycidae</taxon>
        <taxon>Naviculales</taxon>
        <taxon>Naviculaceae</taxon>
        <taxon>Craspedostauros</taxon>
    </lineage>
</organism>
<evidence type="ECO:0000256" key="3">
    <source>
        <dbReference type="PROSITE-ProRule" id="PRU00023"/>
    </source>
</evidence>
<evidence type="ECO:0000256" key="1">
    <source>
        <dbReference type="ARBA" id="ARBA00022737"/>
    </source>
</evidence>
<evidence type="ECO:0000313" key="5">
    <source>
        <dbReference type="EMBL" id="CAD8336825.1"/>
    </source>
</evidence>
<evidence type="ECO:0000256" key="4">
    <source>
        <dbReference type="SAM" id="MobiDB-lite"/>
    </source>
</evidence>
<dbReference type="SUPFAM" id="SSF48403">
    <property type="entry name" value="Ankyrin repeat"/>
    <property type="match status" value="1"/>
</dbReference>
<reference evidence="5" key="1">
    <citation type="submission" date="2021-01" db="EMBL/GenBank/DDBJ databases">
        <authorList>
            <person name="Corre E."/>
            <person name="Pelletier E."/>
            <person name="Niang G."/>
            <person name="Scheremetjew M."/>
            <person name="Finn R."/>
            <person name="Kale V."/>
            <person name="Holt S."/>
            <person name="Cochrane G."/>
            <person name="Meng A."/>
            <person name="Brown T."/>
            <person name="Cohen L."/>
        </authorList>
    </citation>
    <scope>NUCLEOTIDE SEQUENCE</scope>
    <source>
        <strain evidence="5">CCMP3328</strain>
    </source>
</reference>
<keyword evidence="1" id="KW-0677">Repeat</keyword>
<dbReference type="InterPro" id="IPR036770">
    <property type="entry name" value="Ankyrin_rpt-contain_sf"/>
</dbReference>
<feature type="repeat" description="ANK" evidence="3">
    <location>
        <begin position="74"/>
        <end position="107"/>
    </location>
</feature>
<dbReference type="AlphaFoldDB" id="A0A7R9WVJ9"/>
<dbReference type="Pfam" id="PF12796">
    <property type="entry name" value="Ank_2"/>
    <property type="match status" value="1"/>
</dbReference>